<dbReference type="Gene3D" id="2.40.10.10">
    <property type="entry name" value="Trypsin-like serine proteases"/>
    <property type="match status" value="2"/>
</dbReference>
<dbReference type="GO" id="GO:0006508">
    <property type="term" value="P:proteolysis"/>
    <property type="evidence" value="ECO:0007669"/>
    <property type="project" value="UniProtKB-KW"/>
</dbReference>
<accession>A0A4Q9I039</accession>
<feature type="chain" id="PRO_5020591137" evidence="1">
    <location>
        <begin position="29"/>
        <end position="320"/>
    </location>
</feature>
<evidence type="ECO:0000256" key="1">
    <source>
        <dbReference type="SAM" id="SignalP"/>
    </source>
</evidence>
<organism evidence="2 3">
    <name type="scientific">Streptomyces kasugaensis</name>
    <dbReference type="NCBI Taxonomy" id="1946"/>
    <lineage>
        <taxon>Bacteria</taxon>
        <taxon>Bacillati</taxon>
        <taxon>Actinomycetota</taxon>
        <taxon>Actinomycetes</taxon>
        <taxon>Kitasatosporales</taxon>
        <taxon>Streptomycetaceae</taxon>
        <taxon>Streptomyces</taxon>
    </lineage>
</organism>
<name>A0A4Q9I039_STRKA</name>
<comment type="caution">
    <text evidence="2">The sequence shown here is derived from an EMBL/GenBank/DDBJ whole genome shotgun (WGS) entry which is preliminary data.</text>
</comment>
<evidence type="ECO:0000313" key="3">
    <source>
        <dbReference type="Proteomes" id="UP000292452"/>
    </source>
</evidence>
<dbReference type="InterPro" id="IPR043504">
    <property type="entry name" value="Peptidase_S1_PA_chymotrypsin"/>
</dbReference>
<dbReference type="OrthoDB" id="3233951at2"/>
<feature type="signal peptide" evidence="1">
    <location>
        <begin position="1"/>
        <end position="28"/>
    </location>
</feature>
<gene>
    <name evidence="2" type="ORF">EYS09_03310</name>
</gene>
<reference evidence="2 3" key="1">
    <citation type="submission" date="2019-02" db="EMBL/GenBank/DDBJ databases">
        <title>Draft Genome Sequence of Streptomyces sp. AM-2504, identified by 16S rRNA comparative analysis as a Streptomyces Kasugaensis strain.</title>
        <authorList>
            <person name="Napolioni V."/>
            <person name="Giuliodori A.M."/>
            <person name="Spurio R."/>
            <person name="Fabbretti A."/>
        </authorList>
    </citation>
    <scope>NUCLEOTIDE SEQUENCE [LARGE SCALE GENOMIC DNA]</scope>
    <source>
        <strain evidence="2 3">AM-2504</strain>
    </source>
</reference>
<keyword evidence="2" id="KW-0378">Hydrolase</keyword>
<sequence length="320" mass="33131">MNRPLVGTLATAVLGAAALVGTAGSAGAAPLPGKSAHPDRVITAAPSAQRGAAAHGTGAEVQLQSKAKSKAKAVNFAGTVALSNCSGSIVRMPTSQANDPALVMTNGHCLETGMPGPGEVIVDQPSSRSFTVLGASANQLGTIKATKVAYSTMTDTDVTLYQTSSTYAQIQQKFNIKPLELATSHPVQGNAITVVSGYWKKTYSCNIDGFVHNLKEGDWTWKDSVRYTPECQTIGGTSGSPVIDNATGKVAAINNTGNEDGEQCTVNNPCEVDESGNVTVHQGTNYAEETYGIPQCFVAGNKLDLSQAGCELPKSGALRR</sequence>
<proteinExistence type="predicted"/>
<dbReference type="Pfam" id="PF13365">
    <property type="entry name" value="Trypsin_2"/>
    <property type="match status" value="1"/>
</dbReference>
<evidence type="ECO:0000313" key="2">
    <source>
        <dbReference type="EMBL" id="TBO61018.1"/>
    </source>
</evidence>
<keyword evidence="1" id="KW-0732">Signal</keyword>
<dbReference type="Proteomes" id="UP000292452">
    <property type="component" value="Unassembled WGS sequence"/>
</dbReference>
<dbReference type="GeneID" id="97374122"/>
<dbReference type="EMBL" id="SIXH01000017">
    <property type="protein sequence ID" value="TBO61018.1"/>
    <property type="molecule type" value="Genomic_DNA"/>
</dbReference>
<dbReference type="SUPFAM" id="SSF50494">
    <property type="entry name" value="Trypsin-like serine proteases"/>
    <property type="match status" value="1"/>
</dbReference>
<dbReference type="GO" id="GO:0008233">
    <property type="term" value="F:peptidase activity"/>
    <property type="evidence" value="ECO:0007669"/>
    <property type="project" value="UniProtKB-KW"/>
</dbReference>
<dbReference type="RefSeq" id="WP_052855898.1">
    <property type="nucleotide sequence ID" value="NZ_NDXL01000001.1"/>
</dbReference>
<protein>
    <submittedName>
        <fullName evidence="2">Serine protease</fullName>
    </submittedName>
</protein>
<dbReference type="AlphaFoldDB" id="A0A4Q9I039"/>
<keyword evidence="3" id="KW-1185">Reference proteome</keyword>
<keyword evidence="2" id="KW-0645">Protease</keyword>
<dbReference type="InterPro" id="IPR009003">
    <property type="entry name" value="Peptidase_S1_PA"/>
</dbReference>